<reference evidence="3" key="1">
    <citation type="submission" date="2019-02" db="EMBL/GenBank/DDBJ databases">
        <authorList>
            <person name="Gruber-Vodicka R. H."/>
            <person name="Seah K. B. B."/>
        </authorList>
    </citation>
    <scope>NUCLEOTIDE SEQUENCE</scope>
    <source>
        <strain evidence="3">BECK_SA2B12</strain>
        <strain evidence="1">BECK_SA2B15</strain>
        <strain evidence="2">BECK_SA2B20</strain>
    </source>
</reference>
<gene>
    <name evidence="1" type="ORF">BECKH772A_GA0070896_100272</name>
    <name evidence="2" type="ORF">BECKH772B_GA0070898_100231</name>
    <name evidence="3" type="ORF">BECKH772C_GA0070978_100252</name>
</gene>
<organism evidence="3">
    <name type="scientific">Candidatus Kentrum eta</name>
    <dbReference type="NCBI Taxonomy" id="2126337"/>
    <lineage>
        <taxon>Bacteria</taxon>
        <taxon>Pseudomonadati</taxon>
        <taxon>Pseudomonadota</taxon>
        <taxon>Gammaproteobacteria</taxon>
        <taxon>Candidatus Kentrum</taxon>
    </lineage>
</organism>
<dbReference type="EMBL" id="CAADFJ010000025">
    <property type="protein sequence ID" value="VFJ98767.1"/>
    <property type="molecule type" value="Genomic_DNA"/>
</dbReference>
<sequence length="45" mass="5044">MESVKPAPVSLFSGKLRVSTHTHRPLSFQPERKASMLAHLAFHSE</sequence>
<dbReference type="EMBL" id="CAADFI010000023">
    <property type="protein sequence ID" value="VFJ91924.1"/>
    <property type="molecule type" value="Genomic_DNA"/>
</dbReference>
<dbReference type="AlphaFoldDB" id="A0A450V1T8"/>
<name>A0A450V1T8_9GAMM</name>
<protein>
    <submittedName>
        <fullName evidence="3">Uncharacterized protein</fullName>
    </submittedName>
</protein>
<evidence type="ECO:0000313" key="3">
    <source>
        <dbReference type="EMBL" id="VFJ98767.1"/>
    </source>
</evidence>
<accession>A0A450V1T8</accession>
<dbReference type="EMBL" id="CAADFG010000027">
    <property type="protein sequence ID" value="VFJ91081.1"/>
    <property type="molecule type" value="Genomic_DNA"/>
</dbReference>
<evidence type="ECO:0000313" key="1">
    <source>
        <dbReference type="EMBL" id="VFJ91081.1"/>
    </source>
</evidence>
<proteinExistence type="predicted"/>
<evidence type="ECO:0000313" key="2">
    <source>
        <dbReference type="EMBL" id="VFJ91924.1"/>
    </source>
</evidence>